<gene>
    <name evidence="4" type="ORF">MYCFIDRAFT_173975</name>
</gene>
<keyword evidence="5" id="KW-1185">Reference proteome</keyword>
<reference evidence="4 5" key="1">
    <citation type="journal article" date="2012" name="PLoS Pathog.">
        <title>Diverse lifestyles and strategies of plant pathogenesis encoded in the genomes of eighteen Dothideomycetes fungi.</title>
        <authorList>
            <person name="Ohm R.A."/>
            <person name="Feau N."/>
            <person name="Henrissat B."/>
            <person name="Schoch C.L."/>
            <person name="Horwitz B.A."/>
            <person name="Barry K.W."/>
            <person name="Condon B.J."/>
            <person name="Copeland A.C."/>
            <person name="Dhillon B."/>
            <person name="Glaser F."/>
            <person name="Hesse C.N."/>
            <person name="Kosti I."/>
            <person name="LaButti K."/>
            <person name="Lindquist E.A."/>
            <person name="Lucas S."/>
            <person name="Salamov A.A."/>
            <person name="Bradshaw R.E."/>
            <person name="Ciuffetti L."/>
            <person name="Hamelin R.C."/>
            <person name="Kema G.H.J."/>
            <person name="Lawrence C."/>
            <person name="Scott J.A."/>
            <person name="Spatafora J.W."/>
            <person name="Turgeon B.G."/>
            <person name="de Wit P.J.G.M."/>
            <person name="Zhong S."/>
            <person name="Goodwin S.B."/>
            <person name="Grigoriev I.V."/>
        </authorList>
    </citation>
    <scope>NUCLEOTIDE SEQUENCE [LARGE SCALE GENOMIC DNA]</scope>
    <source>
        <strain evidence="4 5">CIRAD86</strain>
    </source>
</reference>
<name>M3A1R4_PSEFD</name>
<evidence type="ECO:0000256" key="1">
    <source>
        <dbReference type="ARBA" id="ARBA00022729"/>
    </source>
</evidence>
<dbReference type="Pfam" id="PF10342">
    <property type="entry name" value="Kre9_KNH"/>
    <property type="match status" value="1"/>
</dbReference>
<dbReference type="VEuPathDB" id="FungiDB:MYCFIDRAFT_173975"/>
<evidence type="ECO:0000256" key="2">
    <source>
        <dbReference type="SAM" id="SignalP"/>
    </source>
</evidence>
<evidence type="ECO:0000259" key="3">
    <source>
        <dbReference type="Pfam" id="PF10342"/>
    </source>
</evidence>
<feature type="chain" id="PRO_5004030402" description="Yeast cell wall synthesis Kre9/Knh1-like N-terminal domain-containing protein" evidence="2">
    <location>
        <begin position="22"/>
        <end position="248"/>
    </location>
</feature>
<dbReference type="GeneID" id="19333107"/>
<dbReference type="RefSeq" id="XP_007925598.1">
    <property type="nucleotide sequence ID" value="XM_007927407.1"/>
</dbReference>
<dbReference type="HOGENOM" id="CLU_1120543_0_0_1"/>
<accession>M3A1R4</accession>
<proteinExistence type="predicted"/>
<dbReference type="OrthoDB" id="5076485at2759"/>
<dbReference type="KEGG" id="pfj:MYCFIDRAFT_173975"/>
<sequence>MYALATRYLTLLAPLAGAALALDGIVAPSTIKAGTAFNITFQNANPDTYRVYLAASLSGSNGPTCYLLNTTTLNTTVPLTLTIPPSIGPSATYYTIGISDLTTQQSATFSNPFNLTSANGTYTAYENNLHSSPFWDPENLPCEAYPCARKCAMEFYPEDLEEVEAYERMKGCILGCEGVVSAGNLTGPGQATSTGASASASATTSGEGSTATEAAAAATSSGAANRNVYAAAAAVAGVGALAMYDVTS</sequence>
<evidence type="ECO:0000313" key="4">
    <source>
        <dbReference type="EMBL" id="EME85119.1"/>
    </source>
</evidence>
<dbReference type="Proteomes" id="UP000016932">
    <property type="component" value="Unassembled WGS sequence"/>
</dbReference>
<organism evidence="4 5">
    <name type="scientific">Pseudocercospora fijiensis (strain CIRAD86)</name>
    <name type="common">Black leaf streak disease fungus</name>
    <name type="synonym">Mycosphaerella fijiensis</name>
    <dbReference type="NCBI Taxonomy" id="383855"/>
    <lineage>
        <taxon>Eukaryota</taxon>
        <taxon>Fungi</taxon>
        <taxon>Dikarya</taxon>
        <taxon>Ascomycota</taxon>
        <taxon>Pezizomycotina</taxon>
        <taxon>Dothideomycetes</taxon>
        <taxon>Dothideomycetidae</taxon>
        <taxon>Mycosphaerellales</taxon>
        <taxon>Mycosphaerellaceae</taxon>
        <taxon>Pseudocercospora</taxon>
    </lineage>
</organism>
<dbReference type="AlphaFoldDB" id="M3A1R4"/>
<feature type="signal peptide" evidence="2">
    <location>
        <begin position="1"/>
        <end position="21"/>
    </location>
</feature>
<evidence type="ECO:0000313" key="5">
    <source>
        <dbReference type="Proteomes" id="UP000016932"/>
    </source>
</evidence>
<keyword evidence="1 2" id="KW-0732">Signal</keyword>
<dbReference type="EMBL" id="KB446557">
    <property type="protein sequence ID" value="EME85119.1"/>
    <property type="molecule type" value="Genomic_DNA"/>
</dbReference>
<feature type="domain" description="Yeast cell wall synthesis Kre9/Knh1-like N-terminal" evidence="3">
    <location>
        <begin position="29"/>
        <end position="114"/>
    </location>
</feature>
<dbReference type="InterPro" id="IPR018466">
    <property type="entry name" value="Kre9/Knh1-like_N"/>
</dbReference>
<dbReference type="eggNOG" id="ENOG502SZXI">
    <property type="taxonomic scope" value="Eukaryota"/>
</dbReference>
<protein>
    <recommendedName>
        <fullName evidence="3">Yeast cell wall synthesis Kre9/Knh1-like N-terminal domain-containing protein</fullName>
    </recommendedName>
</protein>